<dbReference type="EMBL" id="JAUIQD010000002">
    <property type="protein sequence ID" value="KAK3358948.1"/>
    <property type="molecule type" value="Genomic_DNA"/>
</dbReference>
<reference evidence="1" key="1">
    <citation type="journal article" date="2023" name="Mol. Phylogenet. Evol.">
        <title>Genome-scale phylogeny and comparative genomics of the fungal order Sordariales.</title>
        <authorList>
            <person name="Hensen N."/>
            <person name="Bonometti L."/>
            <person name="Westerberg I."/>
            <person name="Brannstrom I.O."/>
            <person name="Guillou S."/>
            <person name="Cros-Aarteil S."/>
            <person name="Calhoun S."/>
            <person name="Haridas S."/>
            <person name="Kuo A."/>
            <person name="Mondo S."/>
            <person name="Pangilinan J."/>
            <person name="Riley R."/>
            <person name="LaButti K."/>
            <person name="Andreopoulos B."/>
            <person name="Lipzen A."/>
            <person name="Chen C."/>
            <person name="Yan M."/>
            <person name="Daum C."/>
            <person name="Ng V."/>
            <person name="Clum A."/>
            <person name="Steindorff A."/>
            <person name="Ohm R.A."/>
            <person name="Martin F."/>
            <person name="Silar P."/>
            <person name="Natvig D.O."/>
            <person name="Lalanne C."/>
            <person name="Gautier V."/>
            <person name="Ament-Velasquez S.L."/>
            <person name="Kruys A."/>
            <person name="Hutchinson M.I."/>
            <person name="Powell A.J."/>
            <person name="Barry K."/>
            <person name="Miller A.N."/>
            <person name="Grigoriev I.V."/>
            <person name="Debuchy R."/>
            <person name="Gladieux P."/>
            <person name="Hiltunen Thoren M."/>
            <person name="Johannesson H."/>
        </authorList>
    </citation>
    <scope>NUCLEOTIDE SEQUENCE</scope>
    <source>
        <strain evidence="1">CBS 955.72</strain>
    </source>
</reference>
<reference evidence="1" key="2">
    <citation type="submission" date="2023-06" db="EMBL/GenBank/DDBJ databases">
        <authorList>
            <consortium name="Lawrence Berkeley National Laboratory"/>
            <person name="Haridas S."/>
            <person name="Hensen N."/>
            <person name="Bonometti L."/>
            <person name="Westerberg I."/>
            <person name="Brannstrom I.O."/>
            <person name="Guillou S."/>
            <person name="Cros-Aarteil S."/>
            <person name="Calhoun S."/>
            <person name="Kuo A."/>
            <person name="Mondo S."/>
            <person name="Pangilinan J."/>
            <person name="Riley R."/>
            <person name="Labutti K."/>
            <person name="Andreopoulos B."/>
            <person name="Lipzen A."/>
            <person name="Chen C."/>
            <person name="Yanf M."/>
            <person name="Daum C."/>
            <person name="Ng V."/>
            <person name="Clum A."/>
            <person name="Steindorff A."/>
            <person name="Ohm R."/>
            <person name="Martin F."/>
            <person name="Silar P."/>
            <person name="Natvig D."/>
            <person name="Lalanne C."/>
            <person name="Gautier V."/>
            <person name="Ament-Velasquez S.L."/>
            <person name="Kruys A."/>
            <person name="Hutchinson M.I."/>
            <person name="Powell A.J."/>
            <person name="Barry K."/>
            <person name="Miller A.N."/>
            <person name="Grigoriev I.V."/>
            <person name="Debuchy R."/>
            <person name="Gladieux P."/>
            <person name="Thoren M.H."/>
            <person name="Johannesson H."/>
        </authorList>
    </citation>
    <scope>NUCLEOTIDE SEQUENCE</scope>
    <source>
        <strain evidence="1">CBS 955.72</strain>
    </source>
</reference>
<proteinExistence type="predicted"/>
<gene>
    <name evidence="1" type="ORF">B0T25DRAFT_80743</name>
</gene>
<organism evidence="1 2">
    <name type="scientific">Lasiosphaeria hispida</name>
    <dbReference type="NCBI Taxonomy" id="260671"/>
    <lineage>
        <taxon>Eukaryota</taxon>
        <taxon>Fungi</taxon>
        <taxon>Dikarya</taxon>
        <taxon>Ascomycota</taxon>
        <taxon>Pezizomycotina</taxon>
        <taxon>Sordariomycetes</taxon>
        <taxon>Sordariomycetidae</taxon>
        <taxon>Sordariales</taxon>
        <taxon>Lasiosphaeriaceae</taxon>
        <taxon>Lasiosphaeria</taxon>
    </lineage>
</organism>
<sequence length="212" mass="22575">MKYTTDSGILAGRMGGLRQGAGSSQGCLCLLRLGLGRRLAASLASPAPVHDEHRFVIGARQVEQHRNSTRNGGNLAQSTPDWRIACCTSLQRQPAKGGWRATLSSPSPSTLCCMCQAEKNQRVILLGWNSSALGCGPLWEGDMKRGGGAEKQRWLGMASDSASQPSLVRSTPLGRSPVPHGLLAMHRGKSLPRALGGIISYRLCCSGLLRKS</sequence>
<keyword evidence="2" id="KW-1185">Reference proteome</keyword>
<evidence type="ECO:0000313" key="2">
    <source>
        <dbReference type="Proteomes" id="UP001275084"/>
    </source>
</evidence>
<accession>A0AAJ0HPS5</accession>
<protein>
    <submittedName>
        <fullName evidence="1">Uncharacterized protein</fullName>
    </submittedName>
</protein>
<evidence type="ECO:0000313" key="1">
    <source>
        <dbReference type="EMBL" id="KAK3358948.1"/>
    </source>
</evidence>
<dbReference type="Proteomes" id="UP001275084">
    <property type="component" value="Unassembled WGS sequence"/>
</dbReference>
<comment type="caution">
    <text evidence="1">The sequence shown here is derived from an EMBL/GenBank/DDBJ whole genome shotgun (WGS) entry which is preliminary data.</text>
</comment>
<dbReference type="AlphaFoldDB" id="A0AAJ0HPS5"/>
<name>A0AAJ0HPS5_9PEZI</name>